<evidence type="ECO:0000256" key="8">
    <source>
        <dbReference type="ARBA" id="ARBA00022840"/>
    </source>
</evidence>
<dbReference type="FunFam" id="2.70.150.10:FF:000002">
    <property type="entry name" value="Copper-transporting ATPase 1, putative"/>
    <property type="match status" value="1"/>
</dbReference>
<dbReference type="Proteomes" id="UP001084197">
    <property type="component" value="Unassembled WGS sequence"/>
</dbReference>
<dbReference type="InterPro" id="IPR051949">
    <property type="entry name" value="Cation_Transport_ATPase"/>
</dbReference>
<dbReference type="Gene3D" id="2.70.150.10">
    <property type="entry name" value="Calcium-transporting ATPase, cytoplasmic transduction domain A"/>
    <property type="match status" value="1"/>
</dbReference>
<dbReference type="PRINTS" id="PR00941">
    <property type="entry name" value="CDATPASE"/>
</dbReference>
<dbReference type="GO" id="GO:0005886">
    <property type="term" value="C:plasma membrane"/>
    <property type="evidence" value="ECO:0007669"/>
    <property type="project" value="UniProtKB-SubCell"/>
</dbReference>
<dbReference type="InterPro" id="IPR008250">
    <property type="entry name" value="ATPase_P-typ_transduc_dom_A_sf"/>
</dbReference>
<evidence type="ECO:0000256" key="9">
    <source>
        <dbReference type="ARBA" id="ARBA00022842"/>
    </source>
</evidence>
<dbReference type="InterPro" id="IPR018303">
    <property type="entry name" value="ATPase_P-typ_P_site"/>
</dbReference>
<dbReference type="EMBL" id="JAPRAT010000009">
    <property type="protein sequence ID" value="MCZ0702827.1"/>
    <property type="molecule type" value="Genomic_DNA"/>
</dbReference>
<keyword evidence="7 14" id="KW-0547">Nucleotide-binding</keyword>
<feature type="transmembrane region" description="Helical" evidence="14">
    <location>
        <begin position="628"/>
        <end position="646"/>
    </location>
</feature>
<dbReference type="RefSeq" id="WP_268779598.1">
    <property type="nucleotide sequence ID" value="NZ_JAPRAT010000009.1"/>
</dbReference>
<dbReference type="SFLD" id="SFLDG00002">
    <property type="entry name" value="C1.7:_P-type_atpase_like"/>
    <property type="match status" value="1"/>
</dbReference>
<evidence type="ECO:0000259" key="15">
    <source>
        <dbReference type="Pfam" id="PF00122"/>
    </source>
</evidence>
<keyword evidence="4" id="KW-0597">Phosphoprotein</keyword>
<dbReference type="GO" id="GO:0005524">
    <property type="term" value="F:ATP binding"/>
    <property type="evidence" value="ECO:0007669"/>
    <property type="project" value="UniProtKB-UniRule"/>
</dbReference>
<keyword evidence="10" id="KW-1278">Translocase</keyword>
<evidence type="ECO:0000256" key="11">
    <source>
        <dbReference type="ARBA" id="ARBA00022989"/>
    </source>
</evidence>
<dbReference type="GO" id="GO:0019829">
    <property type="term" value="F:ATPase-coupled monoatomic cation transmembrane transporter activity"/>
    <property type="evidence" value="ECO:0007669"/>
    <property type="project" value="InterPro"/>
</dbReference>
<feature type="transmembrane region" description="Helical" evidence="14">
    <location>
        <begin position="291"/>
        <end position="310"/>
    </location>
</feature>
<feature type="transmembrane region" description="Helical" evidence="14">
    <location>
        <begin position="35"/>
        <end position="53"/>
    </location>
</feature>
<name>A0A9J6RBW3_9BACI</name>
<dbReference type="Gene3D" id="3.40.1110.10">
    <property type="entry name" value="Calcium-transporting ATPase, cytoplasmic domain N"/>
    <property type="match status" value="1"/>
</dbReference>
<keyword evidence="8 14" id="KW-0067">ATP-binding</keyword>
<keyword evidence="14" id="KW-1003">Cell membrane</keyword>
<dbReference type="Pfam" id="PF00122">
    <property type="entry name" value="E1-E2_ATPase"/>
    <property type="match status" value="1"/>
</dbReference>
<evidence type="ECO:0000256" key="1">
    <source>
        <dbReference type="ARBA" id="ARBA00004651"/>
    </source>
</evidence>
<dbReference type="InterPro" id="IPR027256">
    <property type="entry name" value="P-typ_ATPase_IB"/>
</dbReference>
<dbReference type="InterPro" id="IPR023299">
    <property type="entry name" value="ATPase_P-typ_cyto_dom_N"/>
</dbReference>
<dbReference type="AlphaFoldDB" id="A0A9J6RBW3"/>
<keyword evidence="9" id="KW-0460">Magnesium</keyword>
<comment type="similarity">
    <text evidence="2 14">Belongs to the cation transport ATPase (P-type) (TC 3.A.3) family. Type IB subfamily.</text>
</comment>
<evidence type="ECO:0000256" key="3">
    <source>
        <dbReference type="ARBA" id="ARBA00022448"/>
    </source>
</evidence>
<feature type="domain" description="P-type ATPase A" evidence="15">
    <location>
        <begin position="144"/>
        <end position="244"/>
    </location>
</feature>
<organism evidence="16 17">
    <name type="scientific">Natronobacillus azotifigens</name>
    <dbReference type="NCBI Taxonomy" id="472978"/>
    <lineage>
        <taxon>Bacteria</taxon>
        <taxon>Bacillati</taxon>
        <taxon>Bacillota</taxon>
        <taxon>Bacilli</taxon>
        <taxon>Bacillales</taxon>
        <taxon>Bacillaceae</taxon>
        <taxon>Natronobacillus</taxon>
    </lineage>
</organism>
<dbReference type="SFLD" id="SFLDS00003">
    <property type="entry name" value="Haloacid_Dehalogenase"/>
    <property type="match status" value="1"/>
</dbReference>
<dbReference type="InterPro" id="IPR023214">
    <property type="entry name" value="HAD_sf"/>
</dbReference>
<evidence type="ECO:0000256" key="10">
    <source>
        <dbReference type="ARBA" id="ARBA00022967"/>
    </source>
</evidence>
<dbReference type="InterPro" id="IPR036412">
    <property type="entry name" value="HAD-like_sf"/>
</dbReference>
<comment type="subcellular location">
    <subcellularLocation>
        <location evidence="1">Cell membrane</location>
        <topology evidence="1">Multi-pass membrane protein</topology>
    </subcellularLocation>
</comment>
<dbReference type="PRINTS" id="PR00119">
    <property type="entry name" value="CATATPASE"/>
</dbReference>
<feature type="transmembrane region" description="Helical" evidence="14">
    <location>
        <begin position="113"/>
        <end position="131"/>
    </location>
</feature>
<evidence type="ECO:0000256" key="12">
    <source>
        <dbReference type="ARBA" id="ARBA00023065"/>
    </source>
</evidence>
<gene>
    <name evidence="16" type="ORF">OWO01_06350</name>
</gene>
<feature type="transmembrane region" description="Helical" evidence="14">
    <location>
        <begin position="603"/>
        <end position="622"/>
    </location>
</feature>
<comment type="caution">
    <text evidence="16">The sequence shown here is derived from an EMBL/GenBank/DDBJ whole genome shotgun (WGS) entry which is preliminary data.</text>
</comment>
<evidence type="ECO:0000256" key="6">
    <source>
        <dbReference type="ARBA" id="ARBA00022723"/>
    </source>
</evidence>
<dbReference type="InterPro" id="IPR059000">
    <property type="entry name" value="ATPase_P-type_domA"/>
</dbReference>
<dbReference type="PANTHER" id="PTHR43079">
    <property type="entry name" value="PROBABLE CADMIUM/ZINC-TRANSPORTING ATPASE HMA1"/>
    <property type="match status" value="1"/>
</dbReference>
<sequence>MSCHSEIITNKKQNHSQLDQLELGKIETLRKHSELIAALLSGGILLFVWLFQSQFSSSGWGWATIHMIAFVIGGYAKAKEGVLATIKTKQLNVELLMIFAAIGSASIGYWSEGAVLIFIFALSGALETYTMQKSEKELSALIHLQPETALRVKNNKEENVLVDELMIGDFILIKPGERIPADGIVVHGKSSVDESALTGESLPVSKLADTEVYTGTMNRNGSLTVKVTKETKDSFVQKIMKLVQTAQNEKSHAQLFIERFEAVYVKVVLLFVILMLLLPPFLFHWSWSDTIYHAMILLVVASPCALVASISPATLSAISKGARNGILFKSGEHVENLSSIKAIAFDKTGTLTNGTPEVTDFIVLNQEEETAILRVIASIEKGSSHPLAEAIVAYAKKNNVLTKAVNTMEEETGKGISATIGEDKWTVGNNKFLQENTHQTYWYQAEANRLAMEAKTLVYVTKNEEVVALLALKDSIRSDTMKAIQQFKDEGIRTIMLTGDNETTAQAIAKESSIDTYVASCMPDKKVSEIKRLKKQYGKIMMVGDGINDAPALATADIGIAMGAGTDVALETADIILIKNKLQKISYSLKLSKKMNRVVKQNIFFSVSVISVLILSNFFQLINLPLGVIAHEGSTILVILNGLRLLK</sequence>
<dbReference type="Pfam" id="PF00702">
    <property type="entry name" value="Hydrolase"/>
    <property type="match status" value="1"/>
</dbReference>
<feature type="transmembrane region" description="Helical" evidence="14">
    <location>
        <begin position="263"/>
        <end position="285"/>
    </location>
</feature>
<dbReference type="Gene3D" id="3.40.50.1000">
    <property type="entry name" value="HAD superfamily/HAD-like"/>
    <property type="match status" value="1"/>
</dbReference>
<dbReference type="InterPro" id="IPR044492">
    <property type="entry name" value="P_typ_ATPase_HD_dom"/>
</dbReference>
<dbReference type="InterPro" id="IPR001757">
    <property type="entry name" value="P_typ_ATPase"/>
</dbReference>
<dbReference type="NCBIfam" id="TIGR01525">
    <property type="entry name" value="ATPase-IB_hvy"/>
    <property type="match status" value="1"/>
</dbReference>
<keyword evidence="5 14" id="KW-0812">Transmembrane</keyword>
<accession>A0A9J6RBW3</accession>
<dbReference type="SFLD" id="SFLDF00027">
    <property type="entry name" value="p-type_atpase"/>
    <property type="match status" value="1"/>
</dbReference>
<dbReference type="GO" id="GO:0016887">
    <property type="term" value="F:ATP hydrolysis activity"/>
    <property type="evidence" value="ECO:0007669"/>
    <property type="project" value="InterPro"/>
</dbReference>
<keyword evidence="13 14" id="KW-0472">Membrane</keyword>
<keyword evidence="3" id="KW-0813">Transport</keyword>
<dbReference type="NCBIfam" id="TIGR01512">
    <property type="entry name" value="ATPase-IB2_Cd"/>
    <property type="match status" value="1"/>
</dbReference>
<evidence type="ECO:0000256" key="13">
    <source>
        <dbReference type="ARBA" id="ARBA00023136"/>
    </source>
</evidence>
<dbReference type="CDD" id="cd07551">
    <property type="entry name" value="P-type_ATPase_HM_ZosA_PfeT-like"/>
    <property type="match status" value="1"/>
</dbReference>
<dbReference type="PROSITE" id="PS00154">
    <property type="entry name" value="ATPASE_E1_E2"/>
    <property type="match status" value="1"/>
</dbReference>
<keyword evidence="12" id="KW-0406">Ion transport</keyword>
<evidence type="ECO:0000256" key="7">
    <source>
        <dbReference type="ARBA" id="ARBA00022741"/>
    </source>
</evidence>
<dbReference type="InterPro" id="IPR023298">
    <property type="entry name" value="ATPase_P-typ_TM_dom_sf"/>
</dbReference>
<proteinExistence type="inferred from homology"/>
<keyword evidence="11 14" id="KW-1133">Transmembrane helix</keyword>
<dbReference type="SUPFAM" id="SSF81665">
    <property type="entry name" value="Calcium ATPase, transmembrane domain M"/>
    <property type="match status" value="1"/>
</dbReference>
<evidence type="ECO:0000313" key="16">
    <source>
        <dbReference type="EMBL" id="MCZ0702827.1"/>
    </source>
</evidence>
<keyword evidence="6 14" id="KW-0479">Metal-binding</keyword>
<dbReference type="SUPFAM" id="SSF81653">
    <property type="entry name" value="Calcium ATPase, transduction domain A"/>
    <property type="match status" value="1"/>
</dbReference>
<evidence type="ECO:0000256" key="2">
    <source>
        <dbReference type="ARBA" id="ARBA00006024"/>
    </source>
</evidence>
<dbReference type="NCBIfam" id="TIGR01511">
    <property type="entry name" value="ATPase-IB1_Cu"/>
    <property type="match status" value="1"/>
</dbReference>
<protein>
    <submittedName>
        <fullName evidence="16">Heavy metal translocating P-type ATPase</fullName>
    </submittedName>
</protein>
<evidence type="ECO:0000256" key="4">
    <source>
        <dbReference type="ARBA" id="ARBA00022553"/>
    </source>
</evidence>
<reference evidence="16" key="1">
    <citation type="submission" date="2022-11" db="EMBL/GenBank/DDBJ databases">
        <title>WGS of Natronobacillus azotifigens 24KS-1, an anaerobic diazotrophic haloalkaliphile from soda-rich habitats.</title>
        <authorList>
            <person name="Sorokin D.Y."/>
            <person name="Merkel A.Y."/>
        </authorList>
    </citation>
    <scope>NUCLEOTIDE SEQUENCE</scope>
    <source>
        <strain evidence="16">24KS-1</strain>
    </source>
</reference>
<keyword evidence="17" id="KW-1185">Reference proteome</keyword>
<dbReference type="NCBIfam" id="TIGR01494">
    <property type="entry name" value="ATPase_P-type"/>
    <property type="match status" value="1"/>
</dbReference>
<dbReference type="PROSITE" id="PS01229">
    <property type="entry name" value="COF_2"/>
    <property type="match status" value="1"/>
</dbReference>
<dbReference type="SUPFAM" id="SSF56784">
    <property type="entry name" value="HAD-like"/>
    <property type="match status" value="1"/>
</dbReference>
<dbReference type="GO" id="GO:0046872">
    <property type="term" value="F:metal ion binding"/>
    <property type="evidence" value="ECO:0007669"/>
    <property type="project" value="UniProtKB-KW"/>
</dbReference>
<evidence type="ECO:0000256" key="5">
    <source>
        <dbReference type="ARBA" id="ARBA00022692"/>
    </source>
</evidence>
<evidence type="ECO:0000313" key="17">
    <source>
        <dbReference type="Proteomes" id="UP001084197"/>
    </source>
</evidence>
<evidence type="ECO:0000256" key="14">
    <source>
        <dbReference type="RuleBase" id="RU362081"/>
    </source>
</evidence>
<dbReference type="PANTHER" id="PTHR43079:SF1">
    <property type="entry name" value="CADMIUM_ZINC-TRANSPORTING ATPASE HMA1, CHLOROPLASTIC-RELATED"/>
    <property type="match status" value="1"/>
</dbReference>